<dbReference type="Gene3D" id="3.40.50.150">
    <property type="entry name" value="Vaccinia Virus protein VP39"/>
    <property type="match status" value="1"/>
</dbReference>
<dbReference type="Proteomes" id="UP000176287">
    <property type="component" value="Unassembled WGS sequence"/>
</dbReference>
<reference evidence="2 3" key="1">
    <citation type="journal article" date="2016" name="Nat. Commun.">
        <title>Thousands of microbial genomes shed light on interconnected biogeochemical processes in an aquifer system.</title>
        <authorList>
            <person name="Anantharaman K."/>
            <person name="Brown C.T."/>
            <person name="Hug L.A."/>
            <person name="Sharon I."/>
            <person name="Castelle C.J."/>
            <person name="Probst A.J."/>
            <person name="Thomas B.C."/>
            <person name="Singh A."/>
            <person name="Wilkins M.J."/>
            <person name="Karaoz U."/>
            <person name="Brodie E.L."/>
            <person name="Williams K.H."/>
            <person name="Hubbard S.S."/>
            <person name="Banfield J.F."/>
        </authorList>
    </citation>
    <scope>NUCLEOTIDE SEQUENCE [LARGE SCALE GENOMIC DNA]</scope>
</reference>
<dbReference type="EMBL" id="MHKZ01000044">
    <property type="protein sequence ID" value="OGY99089.1"/>
    <property type="molecule type" value="Genomic_DNA"/>
</dbReference>
<accession>A0A1G2CEC6</accession>
<evidence type="ECO:0000259" key="1">
    <source>
        <dbReference type="Pfam" id="PF08241"/>
    </source>
</evidence>
<dbReference type="InterPro" id="IPR013216">
    <property type="entry name" value="Methyltransf_11"/>
</dbReference>
<protein>
    <recommendedName>
        <fullName evidence="1">Methyltransferase type 11 domain-containing protein</fullName>
    </recommendedName>
</protein>
<sequence>MHAQKLLKLHLGSGEKYLEGYTNIDYPQSEHSVIKVKADMYHDIRTLSYADNSVDEIRSHHLFEHFERADALALLMKWRRWLKPGGKLVIETPDFYGCSVAYAFALTQKRRMELGRHMLGSQEASWAIHYDFWDASKFKYVFKKCGFVQVSIKNYQNAVAQHFPKIPFLNIAGNLLPSSFYKKRGGHKLPNVVAVAYKSGVAIDENAVAREMLSQYLVGKEGDAMLLVWMKQFEKAIKQ</sequence>
<dbReference type="InterPro" id="IPR029063">
    <property type="entry name" value="SAM-dependent_MTases_sf"/>
</dbReference>
<evidence type="ECO:0000313" key="2">
    <source>
        <dbReference type="EMBL" id="OGY99089.1"/>
    </source>
</evidence>
<dbReference type="Pfam" id="PF08241">
    <property type="entry name" value="Methyltransf_11"/>
    <property type="match status" value="1"/>
</dbReference>
<dbReference type="AlphaFoldDB" id="A0A1G2CEC6"/>
<dbReference type="SUPFAM" id="SSF53335">
    <property type="entry name" value="S-adenosyl-L-methionine-dependent methyltransferases"/>
    <property type="match status" value="1"/>
</dbReference>
<evidence type="ECO:0000313" key="3">
    <source>
        <dbReference type="Proteomes" id="UP000176287"/>
    </source>
</evidence>
<name>A0A1G2CEC6_9BACT</name>
<proteinExistence type="predicted"/>
<feature type="domain" description="Methyltransferase type 11" evidence="1">
    <location>
        <begin position="41"/>
        <end position="90"/>
    </location>
</feature>
<organism evidence="2 3">
    <name type="scientific">Candidatus Liptonbacteria bacterium RIFCSPLOWO2_01_FULL_45_15</name>
    <dbReference type="NCBI Taxonomy" id="1798649"/>
    <lineage>
        <taxon>Bacteria</taxon>
        <taxon>Candidatus Liptoniibacteriota</taxon>
    </lineage>
</organism>
<comment type="caution">
    <text evidence="2">The sequence shown here is derived from an EMBL/GenBank/DDBJ whole genome shotgun (WGS) entry which is preliminary data.</text>
</comment>
<gene>
    <name evidence="2" type="ORF">A3B13_01445</name>
</gene>
<dbReference type="GO" id="GO:0008757">
    <property type="term" value="F:S-adenosylmethionine-dependent methyltransferase activity"/>
    <property type="evidence" value="ECO:0007669"/>
    <property type="project" value="InterPro"/>
</dbReference>
<dbReference type="STRING" id="1798649.A3B13_01445"/>